<dbReference type="EC" id="3.1.27.1" evidence="5"/>
<dbReference type="OMA" id="WASKWEM"/>
<evidence type="ECO:0000256" key="1">
    <source>
        <dbReference type="ARBA" id="ARBA00007469"/>
    </source>
</evidence>
<dbReference type="Proteomes" id="UP000238479">
    <property type="component" value="Chromosome 3"/>
</dbReference>
<dbReference type="PANTHER" id="PTHR11240">
    <property type="entry name" value="RIBONUCLEASE T2"/>
    <property type="match status" value="1"/>
</dbReference>
<keyword evidence="3" id="KW-0325">Glycoprotein</keyword>
<dbReference type="GO" id="GO:0016787">
    <property type="term" value="F:hydrolase activity"/>
    <property type="evidence" value="ECO:0007669"/>
    <property type="project" value="UniProtKB-KW"/>
</dbReference>
<dbReference type="GO" id="GO:0005576">
    <property type="term" value="C:extracellular region"/>
    <property type="evidence" value="ECO:0007669"/>
    <property type="project" value="TreeGrafter"/>
</dbReference>
<evidence type="ECO:0000256" key="4">
    <source>
        <dbReference type="RuleBase" id="RU004328"/>
    </source>
</evidence>
<evidence type="ECO:0000313" key="5">
    <source>
        <dbReference type="EMBL" id="PRQ45448.1"/>
    </source>
</evidence>
<dbReference type="InterPro" id="IPR001568">
    <property type="entry name" value="RNase_T2-like"/>
</dbReference>
<sequence length="138" mass="15907">MDRSLVSKLNISWPNVKYPNNIQFWDKQWRKHGSCSVHTFNQTEYFTQADNLWNSHNITDILITGGIKPNGSEYAYDTVERPIQIATGKEPELRCAPSSLGRQLLHEVVLCYNHKGTTPIDCNPLHSTCDRNFQIKFI</sequence>
<accession>A0A2P6RG90</accession>
<dbReference type="GO" id="GO:0003723">
    <property type="term" value="F:RNA binding"/>
    <property type="evidence" value="ECO:0007669"/>
    <property type="project" value="InterPro"/>
</dbReference>
<evidence type="ECO:0000313" key="6">
    <source>
        <dbReference type="Proteomes" id="UP000238479"/>
    </source>
</evidence>
<dbReference type="Gene3D" id="3.90.730.10">
    <property type="entry name" value="Ribonuclease T2-like"/>
    <property type="match status" value="1"/>
</dbReference>
<keyword evidence="5" id="KW-0378">Hydrolase</keyword>
<evidence type="ECO:0000256" key="3">
    <source>
        <dbReference type="ARBA" id="ARBA00023180"/>
    </source>
</evidence>
<comment type="similarity">
    <text evidence="1 4">Belongs to the RNase T2 family.</text>
</comment>
<comment type="caution">
    <text evidence="5">The sequence shown here is derived from an EMBL/GenBank/DDBJ whole genome shotgun (WGS) entry which is preliminary data.</text>
</comment>
<dbReference type="InterPro" id="IPR036430">
    <property type="entry name" value="RNase_T2-like_sf"/>
</dbReference>
<dbReference type="Gramene" id="PRQ45448">
    <property type="protein sequence ID" value="PRQ45448"/>
    <property type="gene ID" value="RchiOBHm_Chr3g0491511"/>
</dbReference>
<dbReference type="AlphaFoldDB" id="A0A2P6RG90"/>
<organism evidence="5 6">
    <name type="scientific">Rosa chinensis</name>
    <name type="common">China rose</name>
    <dbReference type="NCBI Taxonomy" id="74649"/>
    <lineage>
        <taxon>Eukaryota</taxon>
        <taxon>Viridiplantae</taxon>
        <taxon>Streptophyta</taxon>
        <taxon>Embryophyta</taxon>
        <taxon>Tracheophyta</taxon>
        <taxon>Spermatophyta</taxon>
        <taxon>Magnoliopsida</taxon>
        <taxon>eudicotyledons</taxon>
        <taxon>Gunneridae</taxon>
        <taxon>Pentapetalae</taxon>
        <taxon>rosids</taxon>
        <taxon>fabids</taxon>
        <taxon>Rosales</taxon>
        <taxon>Rosaceae</taxon>
        <taxon>Rosoideae</taxon>
        <taxon>Rosoideae incertae sedis</taxon>
        <taxon>Rosa</taxon>
    </lineage>
</organism>
<dbReference type="GO" id="GO:0006401">
    <property type="term" value="P:RNA catabolic process"/>
    <property type="evidence" value="ECO:0007669"/>
    <property type="project" value="TreeGrafter"/>
</dbReference>
<evidence type="ECO:0000256" key="2">
    <source>
        <dbReference type="ARBA" id="ARBA00022729"/>
    </source>
</evidence>
<dbReference type="SUPFAM" id="SSF55895">
    <property type="entry name" value="Ribonuclease Rh-like"/>
    <property type="match status" value="1"/>
</dbReference>
<dbReference type="PANTHER" id="PTHR11240:SF18">
    <property type="entry name" value="OS07G0630400 PROTEIN"/>
    <property type="match status" value="1"/>
</dbReference>
<keyword evidence="2" id="KW-0732">Signal</keyword>
<name>A0A2P6RG90_ROSCH</name>
<dbReference type="GO" id="GO:0033897">
    <property type="term" value="F:ribonuclease T2 activity"/>
    <property type="evidence" value="ECO:0007669"/>
    <property type="project" value="InterPro"/>
</dbReference>
<protein>
    <submittedName>
        <fullName evidence="5">Putative ribonuclease T(2)</fullName>
        <ecNumber evidence="5">3.1.27.1</ecNumber>
    </submittedName>
</protein>
<dbReference type="EMBL" id="PDCK01000041">
    <property type="protein sequence ID" value="PRQ45448.1"/>
    <property type="molecule type" value="Genomic_DNA"/>
</dbReference>
<reference evidence="5 6" key="1">
    <citation type="journal article" date="2018" name="Nat. Genet.">
        <title>The Rosa genome provides new insights in the design of modern roses.</title>
        <authorList>
            <person name="Bendahmane M."/>
        </authorList>
    </citation>
    <scope>NUCLEOTIDE SEQUENCE [LARGE SCALE GENOMIC DNA]</scope>
    <source>
        <strain evidence="6">cv. Old Blush</strain>
    </source>
</reference>
<proteinExistence type="inferred from homology"/>
<gene>
    <name evidence="5" type="ORF">RchiOBHm_Chr3g0491511</name>
</gene>
<dbReference type="Pfam" id="PF00445">
    <property type="entry name" value="Ribonuclease_T2"/>
    <property type="match status" value="1"/>
</dbReference>
<keyword evidence="6" id="KW-1185">Reference proteome</keyword>